<dbReference type="AlphaFoldDB" id="K0BGP3"/>
<dbReference type="HOGENOM" id="CLU_2010001_0_0_2"/>
<gene>
    <name evidence="1" type="ORF">NSED_07995</name>
</gene>
<keyword evidence="2" id="KW-1185">Reference proteome</keyword>
<dbReference type="Proteomes" id="UP000006100">
    <property type="component" value="Chromosome"/>
</dbReference>
<proteinExistence type="predicted"/>
<name>K0BGP3_9ARCH</name>
<dbReference type="STRING" id="1229909.NSED_07995"/>
<sequence length="123" mass="13298">MLFGIFLIVFAIIFASSVSYLLMAGVMNSLGGVGGAGIPMPIDLGPVDVTTMSYIDTIIGMNSFVFQYSGSEIQELTNSSANVLMTAMMDIFSATLLIALVEIGIGVFIVFMSRKMYKRTLMR</sequence>
<reference evidence="1 2" key="1">
    <citation type="journal article" date="2012" name="J. Bacteriol.">
        <title>Draft Genome Sequence of an Ammonia-Oxidizing Archaeon, "Candidatus Nitrosopumilus sediminis" AR2, from Svalbard in the Arctic Circle.</title>
        <authorList>
            <person name="Park S.J."/>
            <person name="Kim J.G."/>
            <person name="Jung M.Y."/>
            <person name="Kim S.J."/>
            <person name="Cha I.T."/>
            <person name="Ghai R."/>
            <person name="Martin-Cuadrado A.B."/>
            <person name="Rodriguez-Valera F."/>
            <person name="Rhee S.K."/>
        </authorList>
    </citation>
    <scope>NUCLEOTIDE SEQUENCE [LARGE SCALE GENOMIC DNA]</scope>
    <source>
        <strain evidence="1 2">AR2</strain>
    </source>
</reference>
<organism evidence="1 2">
    <name type="scientific">Candidatus Nitrosopumilus sediminis</name>
    <dbReference type="NCBI Taxonomy" id="1229909"/>
    <lineage>
        <taxon>Archaea</taxon>
        <taxon>Nitrososphaerota</taxon>
        <taxon>Nitrososphaeria</taxon>
        <taxon>Nitrosopumilales</taxon>
        <taxon>Nitrosopumilaceae</taxon>
        <taxon>Nitrosopumilus</taxon>
    </lineage>
</organism>
<evidence type="ECO:0000313" key="2">
    <source>
        <dbReference type="Proteomes" id="UP000006100"/>
    </source>
</evidence>
<dbReference type="PATRIC" id="fig|1229909.8.peg.1755"/>
<evidence type="ECO:0000313" key="1">
    <source>
        <dbReference type="EMBL" id="AFS83391.1"/>
    </source>
</evidence>
<protein>
    <submittedName>
        <fullName evidence="1">Uncharacterized protein</fullName>
    </submittedName>
</protein>
<accession>K0BGP3</accession>
<dbReference type="EMBL" id="CP003843">
    <property type="protein sequence ID" value="AFS83391.1"/>
    <property type="molecule type" value="Genomic_DNA"/>
</dbReference>
<dbReference type="KEGG" id="nir:NSED_07995"/>